<reference evidence="5 6" key="1">
    <citation type="submission" date="2019-08" db="EMBL/GenBank/DDBJ databases">
        <authorList>
            <person name="Herpell B J."/>
        </authorList>
    </citation>
    <scope>NUCLEOTIDE SEQUENCE [LARGE SCALE GENOMIC DNA]</scope>
    <source>
        <strain evidence="6">Msb3</strain>
    </source>
</reference>
<evidence type="ECO:0000313" key="6">
    <source>
        <dbReference type="Proteomes" id="UP000325811"/>
    </source>
</evidence>
<gene>
    <name evidence="5" type="ORF">PDMSB3_0144</name>
</gene>
<sequence>MNTAGLSRSSSRTWGQTLGDLLDASPLEARAFVLDESVTNLREVIHGVAALLTPFARCRELRLRARIDQSVAETILADGARLGQLVFHLLNRTIQLSAQGEISLIVRAQPLNSGSQRIFISVVDAVVKCAPDALPPLFDPAIEDPYVAKWLADADACLPLCRILAQRMRGELSVTSGTEKGPRAIFNAPFGVERWAPSAKTARGSVQMPFFSSATQSGEVSASASFEPFDSHYLDALSEEGVDLQAFLSNWRDAMNEDLGRLSGLLREGQHDHLHGVLHRLSGAVGLVGASGLMEALRRASKSPHKRGATSVDTLLARAKILVVQLEAAARAYRSPSR</sequence>
<dbReference type="Proteomes" id="UP000325811">
    <property type="component" value="Chromosome II"/>
</dbReference>
<organism evidence="5 6">
    <name type="scientific">Paraburkholderia dioscoreae</name>
    <dbReference type="NCBI Taxonomy" id="2604047"/>
    <lineage>
        <taxon>Bacteria</taxon>
        <taxon>Pseudomonadati</taxon>
        <taxon>Pseudomonadota</taxon>
        <taxon>Betaproteobacteria</taxon>
        <taxon>Burkholderiales</taxon>
        <taxon>Burkholderiaceae</taxon>
        <taxon>Paraburkholderia</taxon>
    </lineage>
</organism>
<keyword evidence="6" id="KW-1185">Reference proteome</keyword>
<dbReference type="SUPFAM" id="SSF55874">
    <property type="entry name" value="ATPase domain of HSP90 chaperone/DNA topoisomerase II/histidine kinase"/>
    <property type="match status" value="1"/>
</dbReference>
<dbReference type="GO" id="GO:0000155">
    <property type="term" value="F:phosphorelay sensor kinase activity"/>
    <property type="evidence" value="ECO:0007669"/>
    <property type="project" value="TreeGrafter"/>
</dbReference>
<dbReference type="SUPFAM" id="SSF47226">
    <property type="entry name" value="Histidine-containing phosphotransfer domain, HPT domain"/>
    <property type="match status" value="1"/>
</dbReference>
<name>A0A5Q4ZIV5_9BURK</name>
<evidence type="ECO:0000256" key="1">
    <source>
        <dbReference type="ARBA" id="ARBA00000085"/>
    </source>
</evidence>
<dbReference type="GO" id="GO:0005886">
    <property type="term" value="C:plasma membrane"/>
    <property type="evidence" value="ECO:0007669"/>
    <property type="project" value="TreeGrafter"/>
</dbReference>
<dbReference type="EMBL" id="LR699554">
    <property type="protein sequence ID" value="VVD31447.1"/>
    <property type="molecule type" value="Genomic_DNA"/>
</dbReference>
<dbReference type="PANTHER" id="PTHR43047">
    <property type="entry name" value="TWO-COMPONENT HISTIDINE PROTEIN KINASE"/>
    <property type="match status" value="1"/>
</dbReference>
<evidence type="ECO:0000313" key="5">
    <source>
        <dbReference type="EMBL" id="VVD31447.1"/>
    </source>
</evidence>
<protein>
    <recommendedName>
        <fullName evidence="2">histidine kinase</fullName>
        <ecNumber evidence="2">2.7.13.3</ecNumber>
    </recommendedName>
</protein>
<dbReference type="InterPro" id="IPR036890">
    <property type="entry name" value="HATPase_C_sf"/>
</dbReference>
<dbReference type="GO" id="GO:0009927">
    <property type="term" value="F:histidine phosphotransfer kinase activity"/>
    <property type="evidence" value="ECO:0007669"/>
    <property type="project" value="TreeGrafter"/>
</dbReference>
<dbReference type="InterPro" id="IPR036641">
    <property type="entry name" value="HPT_dom_sf"/>
</dbReference>
<keyword evidence="4 5" id="KW-0418">Kinase</keyword>
<accession>A0A5Q4ZIV5</accession>
<evidence type="ECO:0000256" key="2">
    <source>
        <dbReference type="ARBA" id="ARBA00012438"/>
    </source>
</evidence>
<dbReference type="AlphaFoldDB" id="A0A5Q4ZIV5"/>
<keyword evidence="3" id="KW-0808">Transferase</keyword>
<dbReference type="RefSeq" id="WP_165187589.1">
    <property type="nucleotide sequence ID" value="NZ_LR699554.1"/>
</dbReference>
<dbReference type="Gene3D" id="3.30.565.10">
    <property type="entry name" value="Histidine kinase-like ATPase, C-terminal domain"/>
    <property type="match status" value="1"/>
</dbReference>
<evidence type="ECO:0000256" key="3">
    <source>
        <dbReference type="ARBA" id="ARBA00022679"/>
    </source>
</evidence>
<comment type="catalytic activity">
    <reaction evidence="1">
        <text>ATP + protein L-histidine = ADP + protein N-phospho-L-histidine.</text>
        <dbReference type="EC" id="2.7.13.3"/>
    </reaction>
</comment>
<evidence type="ECO:0000256" key="4">
    <source>
        <dbReference type="ARBA" id="ARBA00022777"/>
    </source>
</evidence>
<proteinExistence type="predicted"/>
<dbReference type="EC" id="2.7.13.3" evidence="2"/>
<dbReference type="PANTHER" id="PTHR43047:SF72">
    <property type="entry name" value="OSMOSENSING HISTIDINE PROTEIN KINASE SLN1"/>
    <property type="match status" value="1"/>
</dbReference>
<dbReference type="KEGG" id="pdio:PDMSB3_0144.1"/>